<evidence type="ECO:0000256" key="4">
    <source>
        <dbReference type="ARBA" id="ARBA00022741"/>
    </source>
</evidence>
<dbReference type="SUPFAM" id="SSF54211">
    <property type="entry name" value="Ribosomal protein S5 domain 2-like"/>
    <property type="match status" value="1"/>
</dbReference>
<dbReference type="InterPro" id="IPR036890">
    <property type="entry name" value="HATPase_C_sf"/>
</dbReference>
<dbReference type="SUPFAM" id="SSF56719">
    <property type="entry name" value="Type II DNA topoisomerase"/>
    <property type="match status" value="1"/>
</dbReference>
<dbReference type="SMART" id="SM00433">
    <property type="entry name" value="TOP2c"/>
    <property type="match status" value="1"/>
</dbReference>
<evidence type="ECO:0000313" key="13">
    <source>
        <dbReference type="Proteomes" id="UP001277761"/>
    </source>
</evidence>
<dbReference type="PRINTS" id="PR00418">
    <property type="entry name" value="TPI2FAMILY"/>
</dbReference>
<dbReference type="NCBIfam" id="NF004189">
    <property type="entry name" value="PRK05644.1"/>
    <property type="match status" value="1"/>
</dbReference>
<dbReference type="EMBL" id="JAXAVX010000006">
    <property type="protein sequence ID" value="MDX8152460.1"/>
    <property type="molecule type" value="Genomic_DNA"/>
</dbReference>
<evidence type="ECO:0000256" key="9">
    <source>
        <dbReference type="ARBA" id="ARBA00023235"/>
    </source>
</evidence>
<dbReference type="RefSeq" id="WP_319954616.1">
    <property type="nucleotide sequence ID" value="NZ_JAXAVX010000006.1"/>
</dbReference>
<dbReference type="Gene3D" id="3.40.50.670">
    <property type="match status" value="2"/>
</dbReference>
<dbReference type="EC" id="5.6.2.2" evidence="10"/>
<gene>
    <name evidence="10 12" type="primary">gyrB</name>
    <name evidence="12" type="ORF">SK069_12700</name>
</gene>
<comment type="function">
    <text evidence="10">A type II topoisomerase that negatively supercoils closed circular double-stranded (ds) DNA in an ATP-dependent manner to modulate DNA topology and maintain chromosomes in an underwound state. Negative supercoiling favors strand separation, and DNA replication, transcription, recombination and repair, all of which involve strand separation. Also able to catalyze the interconversion of other topological isomers of dsDNA rings, including catenanes and knotted rings. Type II topoisomerases break and join 2 DNA strands simultaneously in an ATP-dependent manner.</text>
</comment>
<dbReference type="HAMAP" id="MF_01898">
    <property type="entry name" value="GyrB"/>
    <property type="match status" value="1"/>
</dbReference>
<dbReference type="InterPro" id="IPR013506">
    <property type="entry name" value="Topo_IIA_bsu_dom2"/>
</dbReference>
<dbReference type="PANTHER" id="PTHR45866">
    <property type="entry name" value="DNA GYRASE/TOPOISOMERASE SUBUNIT B"/>
    <property type="match status" value="1"/>
</dbReference>
<evidence type="ECO:0000313" key="12">
    <source>
        <dbReference type="EMBL" id="MDX8152460.1"/>
    </source>
</evidence>
<keyword evidence="10" id="KW-0963">Cytoplasm</keyword>
<comment type="cofactor">
    <cofactor evidence="10">
        <name>Mg(2+)</name>
        <dbReference type="ChEBI" id="CHEBI:18420"/>
    </cofactor>
    <cofactor evidence="10">
        <name>Mn(2+)</name>
        <dbReference type="ChEBI" id="CHEBI:29035"/>
    </cofactor>
    <cofactor evidence="10">
        <name>Ca(2+)</name>
        <dbReference type="ChEBI" id="CHEBI:29108"/>
    </cofactor>
    <text evidence="10">Binds two Mg(2+) per subunit. The magnesium ions form salt bridges with both the protein and the DNA. Can also accept other divalent metal cations, such as Mn(2+) or Ca(2+).</text>
</comment>
<dbReference type="InterPro" id="IPR000565">
    <property type="entry name" value="Topo_IIA_B"/>
</dbReference>
<comment type="caution">
    <text evidence="12">The sequence shown here is derived from an EMBL/GenBank/DDBJ whole genome shotgun (WGS) entry which is preliminary data.</text>
</comment>
<protein>
    <recommendedName>
        <fullName evidence="10">DNA gyrase subunit B</fullName>
        <ecNumber evidence="10">5.6.2.2</ecNumber>
    </recommendedName>
</protein>
<dbReference type="InterPro" id="IPR002288">
    <property type="entry name" value="DNA_gyrase_B_C"/>
</dbReference>
<keyword evidence="4 10" id="KW-0547">Nucleotide-binding</keyword>
<dbReference type="PRINTS" id="PR01159">
    <property type="entry name" value="DNAGYRASEB"/>
</dbReference>
<name>A0ABU4VLX1_9ACTN</name>
<comment type="catalytic activity">
    <reaction evidence="1 10">
        <text>ATP-dependent breakage, passage and rejoining of double-stranded DNA.</text>
        <dbReference type="EC" id="5.6.2.2"/>
    </reaction>
</comment>
<evidence type="ECO:0000256" key="1">
    <source>
        <dbReference type="ARBA" id="ARBA00000185"/>
    </source>
</evidence>
<dbReference type="Gene3D" id="3.30.230.10">
    <property type="match status" value="1"/>
</dbReference>
<evidence type="ECO:0000259" key="11">
    <source>
        <dbReference type="PROSITE" id="PS50880"/>
    </source>
</evidence>
<feature type="binding site" evidence="10">
    <location>
        <position position="527"/>
    </location>
    <ligand>
        <name>Mg(2+)</name>
        <dbReference type="ChEBI" id="CHEBI:18420"/>
        <label>1</label>
        <note>catalytic</note>
    </ligand>
</feature>
<evidence type="ECO:0000256" key="7">
    <source>
        <dbReference type="ARBA" id="ARBA00023029"/>
    </source>
</evidence>
<dbReference type="PANTHER" id="PTHR45866:SF1">
    <property type="entry name" value="DNA GYRASE SUBUNIT B, MITOCHONDRIAL"/>
    <property type="match status" value="1"/>
</dbReference>
<keyword evidence="3 10" id="KW-0479">Metal-binding</keyword>
<dbReference type="Pfam" id="PF00204">
    <property type="entry name" value="DNA_gyraseB"/>
    <property type="match status" value="1"/>
</dbReference>
<feature type="site" description="Interaction with DNA" evidence="10">
    <location>
        <position position="479"/>
    </location>
</feature>
<dbReference type="Pfam" id="PF01751">
    <property type="entry name" value="Toprim"/>
    <property type="match status" value="1"/>
</dbReference>
<keyword evidence="7 10" id="KW-0799">Topoisomerase</keyword>
<dbReference type="InterPro" id="IPR014721">
    <property type="entry name" value="Ribsml_uS5_D2-typ_fold_subgr"/>
</dbReference>
<keyword evidence="5 10" id="KW-0067">ATP-binding</keyword>
<dbReference type="InterPro" id="IPR020568">
    <property type="entry name" value="Ribosomal_Su5_D2-typ_SF"/>
</dbReference>
<dbReference type="InterPro" id="IPR011557">
    <property type="entry name" value="GyrB"/>
</dbReference>
<dbReference type="InterPro" id="IPR003594">
    <property type="entry name" value="HATPase_dom"/>
</dbReference>
<evidence type="ECO:0000256" key="5">
    <source>
        <dbReference type="ARBA" id="ARBA00022840"/>
    </source>
</evidence>
<dbReference type="InterPro" id="IPR034160">
    <property type="entry name" value="TOPRIM_GyrB"/>
</dbReference>
<dbReference type="CDD" id="cd00822">
    <property type="entry name" value="TopoII_Trans_DNA_gyrase"/>
    <property type="match status" value="1"/>
</dbReference>
<dbReference type="PROSITE" id="PS50880">
    <property type="entry name" value="TOPRIM"/>
    <property type="match status" value="1"/>
</dbReference>
<organism evidence="12 13">
    <name type="scientific">Patulibacter brassicae</name>
    <dbReference type="NCBI Taxonomy" id="1705717"/>
    <lineage>
        <taxon>Bacteria</taxon>
        <taxon>Bacillati</taxon>
        <taxon>Actinomycetota</taxon>
        <taxon>Thermoleophilia</taxon>
        <taxon>Solirubrobacterales</taxon>
        <taxon>Patulibacteraceae</taxon>
        <taxon>Patulibacter</taxon>
    </lineage>
</organism>
<keyword evidence="8" id="KW-0238">DNA-binding</keyword>
<evidence type="ECO:0000256" key="6">
    <source>
        <dbReference type="ARBA" id="ARBA00022842"/>
    </source>
</evidence>
<comment type="miscellaneous">
    <text evidence="10">Few gyrases are as efficient as E.coli at forming negative supercoils. Not all organisms have 2 type II topoisomerases; in organisms with a single type II topoisomerase this enzyme also has to decatenate newly replicated chromosomes.</text>
</comment>
<dbReference type="InterPro" id="IPR013760">
    <property type="entry name" value="Topo_IIA-like_dom_sf"/>
</dbReference>
<comment type="similarity">
    <text evidence="2 10">Belongs to the type II topoisomerase GyrB family.</text>
</comment>
<evidence type="ECO:0000256" key="2">
    <source>
        <dbReference type="ARBA" id="ARBA00010708"/>
    </source>
</evidence>
<dbReference type="SUPFAM" id="SSF55874">
    <property type="entry name" value="ATPase domain of HSP90 chaperone/DNA topoisomerase II/histidine kinase"/>
    <property type="match status" value="1"/>
</dbReference>
<dbReference type="Gene3D" id="3.30.565.10">
    <property type="entry name" value="Histidine kinase-like ATPase, C-terminal domain"/>
    <property type="match status" value="1"/>
</dbReference>
<keyword evidence="6 10" id="KW-0460">Magnesium</keyword>
<dbReference type="Proteomes" id="UP001277761">
    <property type="component" value="Unassembled WGS sequence"/>
</dbReference>
<dbReference type="CDD" id="cd03366">
    <property type="entry name" value="TOPRIM_TopoIIA_GyrB"/>
    <property type="match status" value="1"/>
</dbReference>
<evidence type="ECO:0000256" key="3">
    <source>
        <dbReference type="ARBA" id="ARBA00022723"/>
    </source>
</evidence>
<feature type="binding site" evidence="10">
    <location>
        <position position="454"/>
    </location>
    <ligand>
        <name>Mg(2+)</name>
        <dbReference type="ChEBI" id="CHEBI:18420"/>
        <label>1</label>
        <note>catalytic</note>
    </ligand>
</feature>
<dbReference type="NCBIfam" id="NF011501">
    <property type="entry name" value="PRK14939.1"/>
    <property type="match status" value="1"/>
</dbReference>
<keyword evidence="13" id="KW-1185">Reference proteome</keyword>
<dbReference type="InterPro" id="IPR018522">
    <property type="entry name" value="TopoIIA_CS"/>
</dbReference>
<evidence type="ECO:0000256" key="8">
    <source>
        <dbReference type="ARBA" id="ARBA00023125"/>
    </source>
</evidence>
<feature type="binding site" evidence="10">
    <location>
        <position position="529"/>
    </location>
    <ligand>
        <name>Mg(2+)</name>
        <dbReference type="ChEBI" id="CHEBI:18420"/>
        <label>2</label>
    </ligand>
</feature>
<dbReference type="Pfam" id="PF02518">
    <property type="entry name" value="HATPase_c"/>
    <property type="match status" value="1"/>
</dbReference>
<evidence type="ECO:0000256" key="10">
    <source>
        <dbReference type="HAMAP-Rule" id="MF_01898"/>
    </source>
</evidence>
<dbReference type="SMART" id="SM00387">
    <property type="entry name" value="HATPase_c"/>
    <property type="match status" value="1"/>
</dbReference>
<dbReference type="NCBIfam" id="TIGR01059">
    <property type="entry name" value="gyrB"/>
    <property type="match status" value="1"/>
</dbReference>
<dbReference type="Pfam" id="PF00986">
    <property type="entry name" value="DNA_gyraseB_C"/>
    <property type="match status" value="1"/>
</dbReference>
<feature type="domain" description="Toprim" evidence="11">
    <location>
        <begin position="448"/>
        <end position="562"/>
    </location>
</feature>
<accession>A0ABU4VLX1</accession>
<comment type="subcellular location">
    <subcellularLocation>
        <location evidence="10">Cytoplasm</location>
    </subcellularLocation>
</comment>
<feature type="site" description="Interaction with DNA" evidence="10">
    <location>
        <position position="482"/>
    </location>
</feature>
<dbReference type="GO" id="GO:0003918">
    <property type="term" value="F:DNA topoisomerase type II (double strand cut, ATP-hydrolyzing) activity"/>
    <property type="evidence" value="ECO:0007669"/>
    <property type="project" value="UniProtKB-EC"/>
</dbReference>
<dbReference type="InterPro" id="IPR001241">
    <property type="entry name" value="Topo_IIA"/>
</dbReference>
<sequence length="827" mass="90979">MTTTDSPDPDELAAAGATPQAVEAAKLADSYDAGDITVLEGLEAVRHRPGMYIGSTGVRGLHHLVWEIVDNSVDEALAGRNDVVRIAIHPDNSVTVSDDGAGIPVAMHDTGRPTVEVVLTVLHAGGKFGDGGGYKVSGGLHGVGSSVVNALSESLTVEVRRDGHVWTQEYSRGIPQGELVKGPPLAKGQSTGTTITFLPDSEIFETTEYDWTTLEQRLRETAFLTRGLRIELVDERGDGKRVDFHYEGGIADFVSFLNDGKDPIQRKVVWFEGEDASEGGGVEIAMQWNSTYQESVFSFANNINTHEGGSHLSGFRSALTRTINKWARDKGELKEKDPALSGEDVREGLTAVISAKLTNPQFEGQTKTKLGNPGMEGFVQKVVNEKLAEFFEENPQDARAVIRKAVQAAQARTAARKARDLTRRKSALENSRLPGKLADCSVKDPSLAELFIVEGDSAGGSAKQGRDRNTQAILPLRGKILNVERARIDKVLQNNEVQALITAIGTGVRDEFDIEQARYHKLILMTDADVDGAHIRTLVLTLLFREMQPLIEAGYVYIAKPPLYKLKQGSKDRYIEKESELEEHLLADKLESFEILAAGGAAAKLTPAKWQKFGRLRKQHEGWGSALRAEHGSDVVQFLASTGLVHDGITGTDNVLARLRSDRAEEETGIHVELLGSDDEHLEIRTTEKKTNLRRTHRLDRNLFDSAEYTGFVKVHQQLVQLIGPPPFQIALGERTAEAETFEELGRQVMRIASRGVQLSRFKGLGEMNADQLGETTMDPQHRTLQQVTIEDAAAADRLFSMLMGEHVEFRRDFIEEHARQVVNLDV</sequence>
<dbReference type="CDD" id="cd16928">
    <property type="entry name" value="HATPase_GyrB-like"/>
    <property type="match status" value="1"/>
</dbReference>
<dbReference type="InterPro" id="IPR013759">
    <property type="entry name" value="Topo_IIA_B_C"/>
</dbReference>
<keyword evidence="9 10" id="KW-0413">Isomerase</keyword>
<proteinExistence type="inferred from homology"/>
<dbReference type="PROSITE" id="PS00177">
    <property type="entry name" value="TOPOISOMERASE_II"/>
    <property type="match status" value="1"/>
</dbReference>
<comment type="subunit">
    <text evidence="10">Heterotetramer, composed of two GyrA and two GyrB chains. In the heterotetramer, GyrA contains the active site tyrosine that forms a transient covalent intermediate with DNA, while GyrB binds cofactors and catalyzes ATP hydrolysis.</text>
</comment>
<dbReference type="InterPro" id="IPR006171">
    <property type="entry name" value="TOPRIM_dom"/>
</dbReference>
<feature type="binding site" evidence="10">
    <location>
        <position position="527"/>
    </location>
    <ligand>
        <name>Mg(2+)</name>
        <dbReference type="ChEBI" id="CHEBI:18420"/>
        <label>2</label>
    </ligand>
</feature>
<reference evidence="12 13" key="1">
    <citation type="submission" date="2023-11" db="EMBL/GenBank/DDBJ databases">
        <authorList>
            <person name="Xu M."/>
            <person name="Jiang T."/>
        </authorList>
    </citation>
    <scope>NUCLEOTIDE SEQUENCE [LARGE SCALE GENOMIC DNA]</scope>
    <source>
        <strain evidence="12 13">SD</strain>
    </source>
</reference>